<dbReference type="PROSITE" id="PS01053">
    <property type="entry name" value="ARGINASE_1"/>
    <property type="match status" value="1"/>
</dbReference>
<dbReference type="AlphaFoldDB" id="C9RAV1"/>
<dbReference type="Gene3D" id="3.40.800.10">
    <property type="entry name" value="Ureohydrolase domain"/>
    <property type="match status" value="1"/>
</dbReference>
<keyword evidence="3 5" id="KW-0378">Hydrolase</keyword>
<keyword evidence="4" id="KW-0464">Manganese</keyword>
<dbReference type="GO" id="GO:0033389">
    <property type="term" value="P:putrescine biosynthetic process from arginine, via agmatine"/>
    <property type="evidence" value="ECO:0007669"/>
    <property type="project" value="TreeGrafter"/>
</dbReference>
<feature type="binding site" evidence="4">
    <location>
        <position position="211"/>
    </location>
    <ligand>
        <name>Mn(2+)</name>
        <dbReference type="ChEBI" id="CHEBI:29035"/>
        <label>1</label>
    </ligand>
</feature>
<proteinExistence type="inferred from homology"/>
<dbReference type="CDD" id="cd11593">
    <property type="entry name" value="Agmatinase-like_2"/>
    <property type="match status" value="1"/>
</dbReference>
<dbReference type="PANTHER" id="PTHR11358:SF26">
    <property type="entry name" value="GUANIDINO ACID HYDROLASE, MITOCHONDRIAL"/>
    <property type="match status" value="1"/>
</dbReference>
<dbReference type="PROSITE" id="PS51409">
    <property type="entry name" value="ARGINASE_2"/>
    <property type="match status" value="1"/>
</dbReference>
<name>C9RAV1_AMMDK</name>
<evidence type="ECO:0000256" key="1">
    <source>
        <dbReference type="ARBA" id="ARBA00009227"/>
    </source>
</evidence>
<dbReference type="EMBL" id="CP001785">
    <property type="protein sequence ID" value="ACX51378.1"/>
    <property type="molecule type" value="Genomic_DNA"/>
</dbReference>
<dbReference type="GO" id="GO:0008783">
    <property type="term" value="F:agmatinase activity"/>
    <property type="evidence" value="ECO:0007669"/>
    <property type="project" value="TreeGrafter"/>
</dbReference>
<dbReference type="InterPro" id="IPR023696">
    <property type="entry name" value="Ureohydrolase_dom_sf"/>
</dbReference>
<evidence type="ECO:0000256" key="3">
    <source>
        <dbReference type="ARBA" id="ARBA00022801"/>
    </source>
</evidence>
<keyword evidence="2 4" id="KW-0479">Metal-binding</keyword>
<dbReference type="Pfam" id="PF00491">
    <property type="entry name" value="Arginase"/>
    <property type="match status" value="1"/>
</dbReference>
<feature type="binding site" evidence="4">
    <location>
        <position position="133"/>
    </location>
    <ligand>
        <name>Mn(2+)</name>
        <dbReference type="ChEBI" id="CHEBI:29035"/>
        <label>1</label>
    </ligand>
</feature>
<feature type="binding site" evidence="4">
    <location>
        <position position="131"/>
    </location>
    <ligand>
        <name>Mn(2+)</name>
        <dbReference type="ChEBI" id="CHEBI:29035"/>
        <label>1</label>
    </ligand>
</feature>
<dbReference type="Proteomes" id="UP000002620">
    <property type="component" value="Chromosome"/>
</dbReference>
<evidence type="ECO:0000256" key="4">
    <source>
        <dbReference type="PIRSR" id="PIRSR036979-1"/>
    </source>
</evidence>
<sequence length="290" mass="31688">MEVRSHTFLGAGEDYEGAKVVLVGAGLDVTVCFRPGTREGPCAIRHLSQCLEEYSLDLEGDLREIPFCDLGDIELPLGHVESALEAIEGVVSRLVGEGKLPVLLGGEHLVSLPAIKAVHRYYPDLVVLHLDAHADLRDEYLGTPLSHATVMRRVAEILGPGRVYQLGIRSADREELDFAREWTRLYRHEVFHPFQTVRPELEGKPVYLTLDIDVVDPAFAPGVGTPEPNGITPAELLKTIHTLEGLQLVGVDVVEVNPAFDRAGLAPLLAAKVIRELLIIWARAEGSPGV</sequence>
<dbReference type="STRING" id="429009.Adeg_0207"/>
<dbReference type="GO" id="GO:0046872">
    <property type="term" value="F:metal ion binding"/>
    <property type="evidence" value="ECO:0007669"/>
    <property type="project" value="UniProtKB-KW"/>
</dbReference>
<protein>
    <submittedName>
        <fullName evidence="6">Agmatinase</fullName>
    </submittedName>
</protein>
<evidence type="ECO:0000256" key="5">
    <source>
        <dbReference type="RuleBase" id="RU003684"/>
    </source>
</evidence>
<dbReference type="PANTHER" id="PTHR11358">
    <property type="entry name" value="ARGINASE/AGMATINASE"/>
    <property type="match status" value="1"/>
</dbReference>
<dbReference type="PIRSF" id="PIRSF036979">
    <property type="entry name" value="Arginase"/>
    <property type="match status" value="1"/>
</dbReference>
<comment type="similarity">
    <text evidence="1">Belongs to the arginase family. Agmatinase subfamily.</text>
</comment>
<comment type="cofactor">
    <cofactor evidence="4">
        <name>Mn(2+)</name>
        <dbReference type="ChEBI" id="CHEBI:29035"/>
    </cofactor>
    <text evidence="4">Binds 2 manganese ions per subunit.</text>
</comment>
<feature type="binding site" evidence="4">
    <location>
        <position position="108"/>
    </location>
    <ligand>
        <name>Mn(2+)</name>
        <dbReference type="ChEBI" id="CHEBI:29035"/>
        <label>1</label>
    </ligand>
</feature>
<gene>
    <name evidence="6" type="ordered locus">Adeg_0207</name>
</gene>
<dbReference type="NCBIfam" id="TIGR01230">
    <property type="entry name" value="agmatinase"/>
    <property type="match status" value="1"/>
</dbReference>
<evidence type="ECO:0000313" key="7">
    <source>
        <dbReference type="Proteomes" id="UP000002620"/>
    </source>
</evidence>
<dbReference type="HOGENOM" id="CLU_039478_0_2_9"/>
<dbReference type="OrthoDB" id="9788689at2"/>
<accession>C9RAV1</accession>
<dbReference type="SUPFAM" id="SSF52768">
    <property type="entry name" value="Arginase/deacetylase"/>
    <property type="match status" value="1"/>
</dbReference>
<dbReference type="eggNOG" id="COG0010">
    <property type="taxonomic scope" value="Bacteria"/>
</dbReference>
<dbReference type="KEGG" id="adg:Adeg_0207"/>
<dbReference type="InterPro" id="IPR020855">
    <property type="entry name" value="Ureohydrolase_Mn_BS"/>
</dbReference>
<feature type="binding site" evidence="4">
    <location>
        <position position="135"/>
    </location>
    <ligand>
        <name>Mn(2+)</name>
        <dbReference type="ChEBI" id="CHEBI:29035"/>
        <label>1</label>
    </ligand>
</feature>
<reference evidence="6 7" key="1">
    <citation type="submission" date="2009-10" db="EMBL/GenBank/DDBJ databases">
        <title>Complete sequence of chromosome of Ammonifex degensii KC4.</title>
        <authorList>
            <consortium name="US DOE Joint Genome Institute"/>
            <person name="Kerfeld C."/>
            <person name="Goodner B."/>
            <person name="Huber H."/>
            <person name="Stetter K."/>
            <person name="Lucas S."/>
            <person name="Copeland A."/>
            <person name="Lapidus A."/>
            <person name="Glavina del Rio T."/>
            <person name="Dalin E."/>
            <person name="Tice H."/>
            <person name="Bruce D."/>
            <person name="Goodwin L."/>
            <person name="Pitluck S."/>
            <person name="Saunders E."/>
            <person name="Brettin T."/>
            <person name="Detter J.C."/>
            <person name="Han C."/>
            <person name="Larimer F."/>
            <person name="Land M."/>
            <person name="Hauser L."/>
            <person name="Kyrpides N."/>
            <person name="Ovchinnikova G."/>
            <person name="Richardson P."/>
        </authorList>
    </citation>
    <scope>NUCLEOTIDE SEQUENCE [LARGE SCALE GENOMIC DNA]</scope>
    <source>
        <strain evidence="7">DSM 10501 / KC4</strain>
    </source>
</reference>
<evidence type="ECO:0000313" key="6">
    <source>
        <dbReference type="EMBL" id="ACX51378.1"/>
    </source>
</evidence>
<dbReference type="RefSeq" id="WP_015738256.1">
    <property type="nucleotide sequence ID" value="NC_013385.1"/>
</dbReference>
<dbReference type="InterPro" id="IPR005925">
    <property type="entry name" value="Agmatinase-rel"/>
</dbReference>
<evidence type="ECO:0000256" key="2">
    <source>
        <dbReference type="ARBA" id="ARBA00022723"/>
    </source>
</evidence>
<dbReference type="InterPro" id="IPR006035">
    <property type="entry name" value="Ureohydrolase"/>
</dbReference>
<feature type="binding site" evidence="4">
    <location>
        <position position="213"/>
    </location>
    <ligand>
        <name>Mn(2+)</name>
        <dbReference type="ChEBI" id="CHEBI:29035"/>
        <label>1</label>
    </ligand>
</feature>
<keyword evidence="7" id="KW-1185">Reference proteome</keyword>
<organism evidence="6 7">
    <name type="scientific">Ammonifex degensii (strain DSM 10501 / KC4)</name>
    <dbReference type="NCBI Taxonomy" id="429009"/>
    <lineage>
        <taxon>Bacteria</taxon>
        <taxon>Bacillati</taxon>
        <taxon>Bacillota</taxon>
        <taxon>Clostridia</taxon>
        <taxon>Thermoanaerobacterales</taxon>
        <taxon>Thermoanaerobacteraceae</taxon>
        <taxon>Ammonifex</taxon>
    </lineage>
</organism>